<keyword evidence="1" id="KW-1133">Transmembrane helix</keyword>
<keyword evidence="1" id="KW-0472">Membrane</keyword>
<comment type="caution">
    <text evidence="4">The sequence shown here is derived from an EMBL/GenBank/DDBJ whole genome shotgun (WGS) entry which is preliminary data.</text>
</comment>
<dbReference type="EMBL" id="SACO01000015">
    <property type="protein sequence ID" value="RVU03465.1"/>
    <property type="molecule type" value="Genomic_DNA"/>
</dbReference>
<keyword evidence="1" id="KW-0812">Transmembrane</keyword>
<keyword evidence="5" id="KW-1185">Reference proteome</keyword>
<sequence>MSAKSQSAYLWLIRAEYALLFLAAVFSMNWSKEPTFFIVYAIVLLASLAILICRSWMKPEQDWYRGRALAESIKTSSWRFVMRSSPFVDAASITIPRSEFREHLLAILKANRFIGDKMPTDSAAKQQIPATMEEVRARDLEQRKTFYSEHRIKDQRIWYAAKAGANKRASRYWMLAGVAAYAVAIVLALFRIEYPDWELWPIEPVIVLASSFVGWTQIKKFNELASSYTLTAHEIGIIQNRIGEIDNEEDFSEFVNDAEQAFSREHTQWVARQQAQ</sequence>
<feature type="transmembrane region" description="Helical" evidence="1">
    <location>
        <begin position="12"/>
        <end position="31"/>
    </location>
</feature>
<evidence type="ECO:0000259" key="2">
    <source>
        <dbReference type="Pfam" id="PF18181"/>
    </source>
</evidence>
<proteinExistence type="predicted"/>
<gene>
    <name evidence="4" type="ORF">EOE18_15705</name>
</gene>
<dbReference type="Pfam" id="PF18184">
    <property type="entry name" value="SLATT_3"/>
    <property type="match status" value="1"/>
</dbReference>
<feature type="transmembrane region" description="Helical" evidence="1">
    <location>
        <begin position="198"/>
        <end position="218"/>
    </location>
</feature>
<dbReference type="OrthoDB" id="9806639at2"/>
<evidence type="ECO:0000313" key="4">
    <source>
        <dbReference type="EMBL" id="RVU03465.1"/>
    </source>
</evidence>
<reference evidence="4 5" key="1">
    <citation type="submission" date="2019-01" db="EMBL/GenBank/DDBJ databases">
        <authorList>
            <person name="Chen W.-M."/>
        </authorList>
    </citation>
    <scope>NUCLEOTIDE SEQUENCE [LARGE SCALE GENOMIC DNA]</scope>
    <source>
        <strain evidence="4 5">FSY-9</strain>
    </source>
</reference>
<dbReference type="Pfam" id="PF18181">
    <property type="entry name" value="SLATT_1"/>
    <property type="match status" value="1"/>
</dbReference>
<feature type="domain" description="SMODS and SLOG-associating 2TM effector" evidence="3">
    <location>
        <begin position="2"/>
        <end position="144"/>
    </location>
</feature>
<feature type="domain" description="SMODS and SLOG-associating 2TM effector" evidence="2">
    <location>
        <begin position="147"/>
        <end position="269"/>
    </location>
</feature>
<dbReference type="NCBIfam" id="NF033634">
    <property type="entry name" value="SLATT_1"/>
    <property type="match status" value="1"/>
</dbReference>
<feature type="transmembrane region" description="Helical" evidence="1">
    <location>
        <begin position="172"/>
        <end position="192"/>
    </location>
</feature>
<evidence type="ECO:0000256" key="1">
    <source>
        <dbReference type="SAM" id="Phobius"/>
    </source>
</evidence>
<dbReference type="AlphaFoldDB" id="A0A437N0W0"/>
<dbReference type="InterPro" id="IPR041116">
    <property type="entry name" value="SLATT_3"/>
</dbReference>
<evidence type="ECO:0000313" key="5">
    <source>
        <dbReference type="Proteomes" id="UP000282837"/>
    </source>
</evidence>
<accession>A0A437N0W0</accession>
<dbReference type="Proteomes" id="UP000282837">
    <property type="component" value="Unassembled WGS sequence"/>
</dbReference>
<dbReference type="NCBIfam" id="NF033610">
    <property type="entry name" value="SLATT_3"/>
    <property type="match status" value="1"/>
</dbReference>
<name>A0A437N0W0_9SPHN</name>
<protein>
    <submittedName>
        <fullName evidence="4">DUF4231 domain-containing protein</fullName>
    </submittedName>
</protein>
<feature type="transmembrane region" description="Helical" evidence="1">
    <location>
        <begin position="37"/>
        <end position="57"/>
    </location>
</feature>
<organism evidence="4 5">
    <name type="scientific">Novosphingobium umbonatum</name>
    <dbReference type="NCBI Taxonomy" id="1908524"/>
    <lineage>
        <taxon>Bacteria</taxon>
        <taxon>Pseudomonadati</taxon>
        <taxon>Pseudomonadota</taxon>
        <taxon>Alphaproteobacteria</taxon>
        <taxon>Sphingomonadales</taxon>
        <taxon>Sphingomonadaceae</taxon>
        <taxon>Novosphingobium</taxon>
    </lineage>
</organism>
<dbReference type="InterPro" id="IPR040884">
    <property type="entry name" value="SLATT_1"/>
</dbReference>
<evidence type="ECO:0000259" key="3">
    <source>
        <dbReference type="Pfam" id="PF18184"/>
    </source>
</evidence>